<sequence>MTMSYYSSDSELALMAPVDDSMEHLFPASSCQSPPSILYSPPLHHMAQPPPTTLPSNGAIFAYPHDYRQIMDSPYPSHTPWSGHSSPMALPQIPAYSYPTYTTSMTTATTLAPDSGFMPQYYGGSRPSRSHSASSSIGLGLSSNAPSERSPPSLSRSLSPTSPDLRAYGFPNKNGTWSCSYPGCTSRAVFTRGCDLRKHHKRHTKSFFCRHADCPQATGGGFSSKKDLARHEAKHNPGVLCDWDGCDRVFSRVDNMCASSMHTFLPSHPSAQLEFIRDPALGTTITVCLADIIDKEKIPRASYSNDFYAL</sequence>
<reference evidence="4" key="1">
    <citation type="journal article" date="2007" name="Plant Cell">
        <title>Dothideomycete-plant interactions illuminated by genome sequencing and EST analysis of the wheat pathogen Stagonospora nodorum.</title>
        <authorList>
            <person name="Hane J.K."/>
            <person name="Lowe R.G."/>
            <person name="Solomon P.S."/>
            <person name="Tan K.C."/>
            <person name="Schoch C.L."/>
            <person name="Spatafora J.W."/>
            <person name="Crous P.W."/>
            <person name="Kodira C."/>
            <person name="Birren B.W."/>
            <person name="Galagan J.E."/>
            <person name="Torriani S.F."/>
            <person name="McDonald B.A."/>
            <person name="Oliver R.P."/>
        </authorList>
    </citation>
    <scope>NUCLEOTIDE SEQUENCE [LARGE SCALE GENOMIC DNA]</scope>
    <source>
        <strain evidence="4">SN15 / ATCC MYA-4574 / FGSC 10173</strain>
    </source>
</reference>
<dbReference type="GeneID" id="5979203"/>
<evidence type="ECO:0000313" key="3">
    <source>
        <dbReference type="EMBL" id="EAT80472.1"/>
    </source>
</evidence>
<dbReference type="Proteomes" id="UP000001055">
    <property type="component" value="Unassembled WGS sequence"/>
</dbReference>
<dbReference type="Gene3D" id="3.30.160.60">
    <property type="entry name" value="Classic Zinc Finger"/>
    <property type="match status" value="1"/>
</dbReference>
<dbReference type="AlphaFoldDB" id="Q0U854"/>
<dbReference type="OMA" id="MAPDDGM"/>
<feature type="domain" description="C2H2-type" evidence="2">
    <location>
        <begin position="177"/>
        <end position="203"/>
    </location>
</feature>
<evidence type="ECO:0000256" key="1">
    <source>
        <dbReference type="SAM" id="MobiDB-lite"/>
    </source>
</evidence>
<dbReference type="SMART" id="SM00355">
    <property type="entry name" value="ZnF_C2H2"/>
    <property type="match status" value="2"/>
</dbReference>
<dbReference type="InParanoid" id="Q0U854"/>
<evidence type="ECO:0000313" key="4">
    <source>
        <dbReference type="Proteomes" id="UP000001055"/>
    </source>
</evidence>
<accession>Q0U854</accession>
<dbReference type="InterPro" id="IPR013087">
    <property type="entry name" value="Znf_C2H2_type"/>
</dbReference>
<evidence type="ECO:0000259" key="2">
    <source>
        <dbReference type="SMART" id="SM00355"/>
    </source>
</evidence>
<feature type="compositionally biased region" description="Low complexity" evidence="1">
    <location>
        <begin position="123"/>
        <end position="165"/>
    </location>
</feature>
<gene>
    <name evidence="3" type="ORF">SNOG_12060</name>
</gene>
<proteinExistence type="predicted"/>
<dbReference type="GO" id="GO:0005634">
    <property type="term" value="C:nucleus"/>
    <property type="evidence" value="ECO:0000318"/>
    <property type="project" value="GO_Central"/>
</dbReference>
<dbReference type="GO" id="GO:0006357">
    <property type="term" value="P:regulation of transcription by RNA polymerase II"/>
    <property type="evidence" value="ECO:0000318"/>
    <property type="project" value="GO_Central"/>
</dbReference>
<dbReference type="VEuPathDB" id="FungiDB:JI435_120600"/>
<dbReference type="HOGENOM" id="CLU_067130_2_0_1"/>
<dbReference type="KEGG" id="pno:SNOG_12060"/>
<dbReference type="RefSeq" id="XP_001802293.1">
    <property type="nucleotide sequence ID" value="XM_001802241.1"/>
</dbReference>
<dbReference type="EMBL" id="CH445345">
    <property type="protein sequence ID" value="EAT80472.1"/>
    <property type="molecule type" value="Genomic_DNA"/>
</dbReference>
<dbReference type="eggNOG" id="ENOG502STQI">
    <property type="taxonomic scope" value="Eukaryota"/>
</dbReference>
<feature type="region of interest" description="Disordered" evidence="1">
    <location>
        <begin position="122"/>
        <end position="165"/>
    </location>
</feature>
<organism evidence="3 4">
    <name type="scientific">Phaeosphaeria nodorum (strain SN15 / ATCC MYA-4574 / FGSC 10173)</name>
    <name type="common">Glume blotch fungus</name>
    <name type="synonym">Parastagonospora nodorum</name>
    <dbReference type="NCBI Taxonomy" id="321614"/>
    <lineage>
        <taxon>Eukaryota</taxon>
        <taxon>Fungi</taxon>
        <taxon>Dikarya</taxon>
        <taxon>Ascomycota</taxon>
        <taxon>Pezizomycotina</taxon>
        <taxon>Dothideomycetes</taxon>
        <taxon>Pleosporomycetidae</taxon>
        <taxon>Pleosporales</taxon>
        <taxon>Pleosporineae</taxon>
        <taxon>Phaeosphaeriaceae</taxon>
        <taxon>Parastagonospora</taxon>
    </lineage>
</organism>
<name>Q0U854_PHANO</name>
<protein>
    <recommendedName>
        <fullName evidence="2">C2H2-type domain-containing protein</fullName>
    </recommendedName>
</protein>
<feature type="domain" description="C2H2-type" evidence="2">
    <location>
        <begin position="207"/>
        <end position="235"/>
    </location>
</feature>